<dbReference type="AlphaFoldDB" id="A0A415ENP1"/>
<keyword evidence="3" id="KW-0804">Transcription</keyword>
<keyword evidence="2 4" id="KW-0238">DNA-binding</keyword>
<evidence type="ECO:0000256" key="1">
    <source>
        <dbReference type="ARBA" id="ARBA00023015"/>
    </source>
</evidence>
<evidence type="ECO:0000256" key="3">
    <source>
        <dbReference type="ARBA" id="ARBA00023163"/>
    </source>
</evidence>
<feature type="domain" description="HTH tetR-type" evidence="5">
    <location>
        <begin position="6"/>
        <end position="66"/>
    </location>
</feature>
<dbReference type="PANTHER" id="PTHR47506">
    <property type="entry name" value="TRANSCRIPTIONAL REGULATORY PROTEIN"/>
    <property type="match status" value="1"/>
</dbReference>
<dbReference type="InterPro" id="IPR036271">
    <property type="entry name" value="Tet_transcr_reg_TetR-rel_C_sf"/>
</dbReference>
<dbReference type="InterPro" id="IPR009057">
    <property type="entry name" value="Homeodomain-like_sf"/>
</dbReference>
<dbReference type="SUPFAM" id="SSF46689">
    <property type="entry name" value="Homeodomain-like"/>
    <property type="match status" value="1"/>
</dbReference>
<evidence type="ECO:0000313" key="6">
    <source>
        <dbReference type="EMBL" id="RHK04317.1"/>
    </source>
</evidence>
<dbReference type="PRINTS" id="PR00455">
    <property type="entry name" value="HTHTETR"/>
</dbReference>
<dbReference type="PROSITE" id="PS50977">
    <property type="entry name" value="HTH_TETR_2"/>
    <property type="match status" value="1"/>
</dbReference>
<proteinExistence type="predicted"/>
<gene>
    <name evidence="6" type="ORF">DW084_16125</name>
</gene>
<sequence length="194" mass="22507">MANYKHSNKNRVIETAASLFLKVGYTYTSMDEVVQQSGVSKSNVYYHFSSKEELLLAVIDFWITIYREKLADILKQTNLTLEEKMLTFLESLAEEIEERDYQGSCPFITFIMQAPKNDRLVQEKINHFFDYLTRICEGLIQEGINTKAFREDINVKETAEIFVNNLEGALFLAEVKKESQYLTTTAKNLFKLLV</sequence>
<name>A0A415ENP1_ENTCA</name>
<evidence type="ECO:0000313" key="7">
    <source>
        <dbReference type="Proteomes" id="UP000286288"/>
    </source>
</evidence>
<keyword evidence="1" id="KW-0805">Transcription regulation</keyword>
<dbReference type="Gene3D" id="1.10.357.10">
    <property type="entry name" value="Tetracycline Repressor, domain 2"/>
    <property type="match status" value="1"/>
</dbReference>
<feature type="DNA-binding region" description="H-T-H motif" evidence="4">
    <location>
        <begin position="29"/>
        <end position="48"/>
    </location>
</feature>
<dbReference type="InterPro" id="IPR011075">
    <property type="entry name" value="TetR_C"/>
</dbReference>
<evidence type="ECO:0000256" key="2">
    <source>
        <dbReference type="ARBA" id="ARBA00023125"/>
    </source>
</evidence>
<dbReference type="GO" id="GO:0003677">
    <property type="term" value="F:DNA binding"/>
    <property type="evidence" value="ECO:0007669"/>
    <property type="project" value="UniProtKB-UniRule"/>
</dbReference>
<dbReference type="EMBL" id="QRMZ01000028">
    <property type="protein sequence ID" value="RHK04317.1"/>
    <property type="molecule type" value="Genomic_DNA"/>
</dbReference>
<dbReference type="Pfam" id="PF16925">
    <property type="entry name" value="TetR_C_13"/>
    <property type="match status" value="1"/>
</dbReference>
<protein>
    <submittedName>
        <fullName evidence="6">TetR/AcrR family transcriptional regulator</fullName>
    </submittedName>
</protein>
<reference evidence="6 7" key="1">
    <citation type="submission" date="2018-08" db="EMBL/GenBank/DDBJ databases">
        <title>A genome reference for cultivated species of the human gut microbiota.</title>
        <authorList>
            <person name="Zou Y."/>
            <person name="Xue W."/>
            <person name="Luo G."/>
        </authorList>
    </citation>
    <scope>NUCLEOTIDE SEQUENCE [LARGE SCALE GENOMIC DNA]</scope>
    <source>
        <strain evidence="6 7">AF48-16</strain>
    </source>
</reference>
<comment type="caution">
    <text evidence="6">The sequence shown here is derived from an EMBL/GenBank/DDBJ whole genome shotgun (WGS) entry which is preliminary data.</text>
</comment>
<dbReference type="Proteomes" id="UP000286288">
    <property type="component" value="Unassembled WGS sequence"/>
</dbReference>
<dbReference type="Pfam" id="PF00440">
    <property type="entry name" value="TetR_N"/>
    <property type="match status" value="1"/>
</dbReference>
<organism evidence="6 7">
    <name type="scientific">Enterococcus casseliflavus</name>
    <name type="common">Enterococcus flavescens</name>
    <dbReference type="NCBI Taxonomy" id="37734"/>
    <lineage>
        <taxon>Bacteria</taxon>
        <taxon>Bacillati</taxon>
        <taxon>Bacillota</taxon>
        <taxon>Bacilli</taxon>
        <taxon>Lactobacillales</taxon>
        <taxon>Enterococcaceae</taxon>
        <taxon>Enterococcus</taxon>
    </lineage>
</organism>
<dbReference type="InterPro" id="IPR001647">
    <property type="entry name" value="HTH_TetR"/>
</dbReference>
<evidence type="ECO:0000259" key="5">
    <source>
        <dbReference type="PROSITE" id="PS50977"/>
    </source>
</evidence>
<evidence type="ECO:0000256" key="4">
    <source>
        <dbReference type="PROSITE-ProRule" id="PRU00335"/>
    </source>
</evidence>
<dbReference type="PANTHER" id="PTHR47506:SF3">
    <property type="entry name" value="HTH-TYPE TRANSCRIPTIONAL REGULATOR LMRA"/>
    <property type="match status" value="1"/>
</dbReference>
<dbReference type="SUPFAM" id="SSF48498">
    <property type="entry name" value="Tetracyclin repressor-like, C-terminal domain"/>
    <property type="match status" value="1"/>
</dbReference>
<accession>A0A415ENP1</accession>